<evidence type="ECO:0000313" key="7">
    <source>
        <dbReference type="EMBL" id="SNB66872.1"/>
    </source>
</evidence>
<evidence type="ECO:0000256" key="3">
    <source>
        <dbReference type="ARBA" id="ARBA00022692"/>
    </source>
</evidence>
<evidence type="ECO:0000256" key="2">
    <source>
        <dbReference type="ARBA" id="ARBA00009773"/>
    </source>
</evidence>
<evidence type="ECO:0000256" key="4">
    <source>
        <dbReference type="ARBA" id="ARBA00022989"/>
    </source>
</evidence>
<dbReference type="PANTHER" id="PTHR21716">
    <property type="entry name" value="TRANSMEMBRANE PROTEIN"/>
    <property type="match status" value="1"/>
</dbReference>
<dbReference type="Pfam" id="PF01594">
    <property type="entry name" value="AI-2E_transport"/>
    <property type="match status" value="1"/>
</dbReference>
<sequence length="356" mass="37523">MGTTPSSLSARLSFSFVVVFATVAFAWLLLPFYGAILWAAILAIVVDAANKRFVAMLNGRKTAAAALSVLTCVCIIVLPAALVFASLTREATALYVATRDREFDPAKTLDQIWSAIPASLRDFVANNSFIDIGDFKASINALVGQLSQSVATGALSVGQGTAMLLVNILLMLYLLFFFVRDGASLIETIKKASPFESRHTEHFFGRFSAVAKSTVMGSIIVAVVQGAISGVMFWVVGIPSVLIWSALMTLLSLLPAIGAALIWAPAAIYLVATGAAAKGLILAVTLGIANTAVDNFLRPLLVGKGIRLPDYVVLVATIGGLASFGVNGLVIGPLIATMFFSAWSLFSDDPGWATQK</sequence>
<organism evidence="7 8">
    <name type="scientific">Rhodoblastus acidophilus</name>
    <name type="common">Rhodopseudomonas acidophila</name>
    <dbReference type="NCBI Taxonomy" id="1074"/>
    <lineage>
        <taxon>Bacteria</taxon>
        <taxon>Pseudomonadati</taxon>
        <taxon>Pseudomonadota</taxon>
        <taxon>Alphaproteobacteria</taxon>
        <taxon>Hyphomicrobiales</taxon>
        <taxon>Rhodoblastaceae</taxon>
        <taxon>Rhodoblastus</taxon>
    </lineage>
</organism>
<evidence type="ECO:0000313" key="8">
    <source>
        <dbReference type="Proteomes" id="UP000198418"/>
    </source>
</evidence>
<keyword evidence="8" id="KW-1185">Reference proteome</keyword>
<feature type="transmembrane region" description="Helical" evidence="6">
    <location>
        <begin position="313"/>
        <end position="346"/>
    </location>
</feature>
<evidence type="ECO:0000256" key="5">
    <source>
        <dbReference type="ARBA" id="ARBA00023136"/>
    </source>
</evidence>
<dbReference type="PANTHER" id="PTHR21716:SF4">
    <property type="entry name" value="TRANSMEMBRANE PROTEIN 245"/>
    <property type="match status" value="1"/>
</dbReference>
<protein>
    <submittedName>
        <fullName evidence="7">Predicted PurR-regulated permease PerM</fullName>
    </submittedName>
</protein>
<dbReference type="RefSeq" id="WP_088520033.1">
    <property type="nucleotide sequence ID" value="NZ_FYDG01000002.1"/>
</dbReference>
<evidence type="ECO:0000256" key="6">
    <source>
        <dbReference type="SAM" id="Phobius"/>
    </source>
</evidence>
<feature type="transmembrane region" description="Helical" evidence="6">
    <location>
        <begin position="215"/>
        <end position="236"/>
    </location>
</feature>
<proteinExistence type="inferred from homology"/>
<feature type="transmembrane region" description="Helical" evidence="6">
    <location>
        <begin position="242"/>
        <end position="263"/>
    </location>
</feature>
<dbReference type="InterPro" id="IPR002549">
    <property type="entry name" value="AI-2E-like"/>
</dbReference>
<evidence type="ECO:0000256" key="1">
    <source>
        <dbReference type="ARBA" id="ARBA00004141"/>
    </source>
</evidence>
<keyword evidence="4 6" id="KW-1133">Transmembrane helix</keyword>
<comment type="similarity">
    <text evidence="2">Belongs to the autoinducer-2 exporter (AI-2E) (TC 2.A.86) family.</text>
</comment>
<feature type="transmembrane region" description="Helical" evidence="6">
    <location>
        <begin position="270"/>
        <end position="293"/>
    </location>
</feature>
<keyword evidence="5 6" id="KW-0472">Membrane</keyword>
<feature type="transmembrane region" description="Helical" evidence="6">
    <location>
        <begin position="66"/>
        <end position="87"/>
    </location>
</feature>
<accession>A0A212R4D3</accession>
<comment type="subcellular location">
    <subcellularLocation>
        <location evidence="1">Membrane</location>
        <topology evidence="1">Multi-pass membrane protein</topology>
    </subcellularLocation>
</comment>
<name>A0A212R4D3_RHOAC</name>
<feature type="transmembrane region" description="Helical" evidence="6">
    <location>
        <begin position="162"/>
        <end position="179"/>
    </location>
</feature>
<gene>
    <name evidence="7" type="ORF">SAMN06265338_102551</name>
</gene>
<dbReference type="OrthoDB" id="106838at2"/>
<dbReference type="EMBL" id="FYDG01000002">
    <property type="protein sequence ID" value="SNB66872.1"/>
    <property type="molecule type" value="Genomic_DNA"/>
</dbReference>
<reference evidence="8" key="1">
    <citation type="submission" date="2017-06" db="EMBL/GenBank/DDBJ databases">
        <authorList>
            <person name="Varghese N."/>
            <person name="Submissions S."/>
        </authorList>
    </citation>
    <scope>NUCLEOTIDE SEQUENCE [LARGE SCALE GENOMIC DNA]</scope>
    <source>
        <strain evidence="8">DSM 137</strain>
    </source>
</reference>
<dbReference type="GO" id="GO:0016020">
    <property type="term" value="C:membrane"/>
    <property type="evidence" value="ECO:0007669"/>
    <property type="project" value="UniProtKB-SubCell"/>
</dbReference>
<dbReference type="Proteomes" id="UP000198418">
    <property type="component" value="Unassembled WGS sequence"/>
</dbReference>
<keyword evidence="3 6" id="KW-0812">Transmembrane</keyword>
<dbReference type="AlphaFoldDB" id="A0A212R4D3"/>